<dbReference type="RefSeq" id="WP_229593762.1">
    <property type="nucleotide sequence ID" value="NZ_AP024485.1"/>
</dbReference>
<feature type="region of interest" description="Disordered" evidence="1">
    <location>
        <begin position="90"/>
        <end position="119"/>
    </location>
</feature>
<organism evidence="3 4">
    <name type="scientific">Pseudodesulfovibrio sediminis</name>
    <dbReference type="NCBI Taxonomy" id="2810563"/>
    <lineage>
        <taxon>Bacteria</taxon>
        <taxon>Pseudomonadati</taxon>
        <taxon>Thermodesulfobacteriota</taxon>
        <taxon>Desulfovibrionia</taxon>
        <taxon>Desulfovibrionales</taxon>
        <taxon>Desulfovibrionaceae</taxon>
    </lineage>
</organism>
<sequence>MSVGNIGDNDILKTVQAGVGSTDSSQDTERNKQLMAAFDAQMNMAQSLFREGSDEYGEGSSSDSFDISMINDSRMVEALATISRLMRTEGGLERQSFPRSSRAASGGQETAQASPAVTPYVPGDLSAQFESGDAGVAAVGYDRVGGTSYGKYQIASKPGTMDRFLTFLDEKAPEWGERLRSAGASNTGSTQGAMPNAWKALAAENPAEFEKMQHDFIAGETYEPARNMILQQTGLDFNNAPPALQEVLWSTSVQHGPTGAAKIVGRVIDRFAKSVSEGDFNTSVIEGVYDSRKGQFSSSTARVQRAVASRMDTEKELALNMLGTTNLSRIV</sequence>
<accession>A0ABN6EPU6</accession>
<protein>
    <recommendedName>
        <fullName evidence="2">Type VI secretion system spike protein VgrG3-like C-terminal domain-containing protein</fullName>
    </recommendedName>
</protein>
<name>A0ABN6EPU6_9BACT</name>
<dbReference type="InterPro" id="IPR049073">
    <property type="entry name" value="T6SS_VgrG3-like_C"/>
</dbReference>
<evidence type="ECO:0000259" key="2">
    <source>
        <dbReference type="Pfam" id="PF21277"/>
    </source>
</evidence>
<evidence type="ECO:0000313" key="3">
    <source>
        <dbReference type="EMBL" id="BCS87467.1"/>
    </source>
</evidence>
<evidence type="ECO:0000313" key="4">
    <source>
        <dbReference type="Proteomes" id="UP001053296"/>
    </source>
</evidence>
<gene>
    <name evidence="3" type="ORF">PSDVSF_07090</name>
</gene>
<feature type="domain" description="Type VI secretion system spike protein VgrG3-like C-terminal" evidence="2">
    <location>
        <begin position="123"/>
        <end position="315"/>
    </location>
</feature>
<dbReference type="Proteomes" id="UP001053296">
    <property type="component" value="Chromosome"/>
</dbReference>
<keyword evidence="4" id="KW-1185">Reference proteome</keyword>
<dbReference type="Pfam" id="PF21277">
    <property type="entry name" value="T6SS_VgrG3-like_C"/>
    <property type="match status" value="1"/>
</dbReference>
<evidence type="ECO:0000256" key="1">
    <source>
        <dbReference type="SAM" id="MobiDB-lite"/>
    </source>
</evidence>
<feature type="compositionally biased region" description="Polar residues" evidence="1">
    <location>
        <begin position="97"/>
        <end position="115"/>
    </location>
</feature>
<reference evidence="3" key="1">
    <citation type="journal article" date="2022" name="Arch. Microbiol.">
        <title>Pseudodesulfovibrio sediminis sp. nov., a mesophilic and neutrophilic sulfate-reducing bacterium isolated from sediment of a brackish lake.</title>
        <authorList>
            <person name="Takahashi A."/>
            <person name="Kojima H."/>
            <person name="Watanabe M."/>
            <person name="Fukui M."/>
        </authorList>
    </citation>
    <scope>NUCLEOTIDE SEQUENCE</scope>
    <source>
        <strain evidence="3">SF6</strain>
    </source>
</reference>
<proteinExistence type="predicted"/>
<dbReference type="EMBL" id="AP024485">
    <property type="protein sequence ID" value="BCS87467.1"/>
    <property type="molecule type" value="Genomic_DNA"/>
</dbReference>